<dbReference type="InParanoid" id="A0A2R5GV27"/>
<feature type="compositionally biased region" description="Low complexity" evidence="1">
    <location>
        <begin position="45"/>
        <end position="63"/>
    </location>
</feature>
<protein>
    <submittedName>
        <fullName evidence="2">Uncharacterized protein</fullName>
    </submittedName>
</protein>
<feature type="region of interest" description="Disordered" evidence="1">
    <location>
        <begin position="304"/>
        <end position="342"/>
    </location>
</feature>
<keyword evidence="3" id="KW-1185">Reference proteome</keyword>
<feature type="region of interest" description="Disordered" evidence="1">
    <location>
        <begin position="45"/>
        <end position="73"/>
    </location>
</feature>
<dbReference type="AlphaFoldDB" id="A0A2R5GV27"/>
<comment type="caution">
    <text evidence="2">The sequence shown here is derived from an EMBL/GenBank/DDBJ whole genome shotgun (WGS) entry which is preliminary data.</text>
</comment>
<gene>
    <name evidence="2" type="ORF">FCC1311_109222</name>
</gene>
<accession>A0A2R5GV27</accession>
<evidence type="ECO:0000313" key="3">
    <source>
        <dbReference type="Proteomes" id="UP000241890"/>
    </source>
</evidence>
<reference evidence="2 3" key="1">
    <citation type="submission" date="2017-12" db="EMBL/GenBank/DDBJ databases">
        <title>Sequencing, de novo assembly and annotation of complete genome of a new Thraustochytrid species, strain FCC1311.</title>
        <authorList>
            <person name="Sedici K."/>
            <person name="Godart F."/>
            <person name="Aiese Cigliano R."/>
            <person name="Sanseverino W."/>
            <person name="Barakat M."/>
            <person name="Ortet P."/>
            <person name="Marechal E."/>
            <person name="Cagnac O."/>
            <person name="Amato A."/>
        </authorList>
    </citation>
    <scope>NUCLEOTIDE SEQUENCE [LARGE SCALE GENOMIC DNA]</scope>
</reference>
<name>A0A2R5GV27_9STRA</name>
<organism evidence="2 3">
    <name type="scientific">Hondaea fermentalgiana</name>
    <dbReference type="NCBI Taxonomy" id="2315210"/>
    <lineage>
        <taxon>Eukaryota</taxon>
        <taxon>Sar</taxon>
        <taxon>Stramenopiles</taxon>
        <taxon>Bigyra</taxon>
        <taxon>Labyrinthulomycetes</taxon>
        <taxon>Thraustochytrida</taxon>
        <taxon>Thraustochytriidae</taxon>
        <taxon>Hondaea</taxon>
    </lineage>
</organism>
<dbReference type="Proteomes" id="UP000241890">
    <property type="component" value="Unassembled WGS sequence"/>
</dbReference>
<feature type="compositionally biased region" description="Basic and acidic residues" evidence="1">
    <location>
        <begin position="194"/>
        <end position="204"/>
    </location>
</feature>
<feature type="region of interest" description="Disordered" evidence="1">
    <location>
        <begin position="162"/>
        <end position="218"/>
    </location>
</feature>
<proteinExistence type="predicted"/>
<sequence length="342" mass="37282">MQLDKRPGRVASEDAESWSAREEFAAIRVFPSLVAARLSGGSVAAVAATTATSSKRTPTQTTPGAKASSSSLNAFGGTRATREIFLEDEQLRAARTAKLLESQKRRGAATKNKQGVAGFRPTTEVNCLADLREQIKRRTTKAKASRKKADQVRAAAFAHRQGTPFRPCNPHEARETLSAPQGRLAKNPYGRDITFPKDVREDSTPARCKPTPPAQRKSWVPASASARAALGTDSFLTAPDAESTLRDRARVESLRARMLVEFKDQLMVRNATDRTKSLVGYLARVEARMIRDQQARALEQARARAEATASRTVGFRRAQTSSSSAVTSTSVSYVKTPHVSER</sequence>
<evidence type="ECO:0000256" key="1">
    <source>
        <dbReference type="SAM" id="MobiDB-lite"/>
    </source>
</evidence>
<dbReference type="EMBL" id="BEYU01000210">
    <property type="protein sequence ID" value="GBG34700.1"/>
    <property type="molecule type" value="Genomic_DNA"/>
</dbReference>
<feature type="compositionally biased region" description="Low complexity" evidence="1">
    <location>
        <begin position="320"/>
        <end position="334"/>
    </location>
</feature>
<evidence type="ECO:0000313" key="2">
    <source>
        <dbReference type="EMBL" id="GBG34700.1"/>
    </source>
</evidence>